<dbReference type="AlphaFoldDB" id="A0A926EWK8"/>
<reference evidence="2 3" key="1">
    <citation type="submission" date="2020-08" db="EMBL/GenBank/DDBJ databases">
        <title>Genome public.</title>
        <authorList>
            <person name="Liu C."/>
            <person name="Sun Q."/>
        </authorList>
    </citation>
    <scope>NUCLEOTIDE SEQUENCE [LARGE SCALE GENOMIC DNA]</scope>
    <source>
        <strain evidence="2 3">NSJ-26</strain>
    </source>
</reference>
<keyword evidence="1" id="KW-0472">Membrane</keyword>
<evidence type="ECO:0000256" key="1">
    <source>
        <dbReference type="SAM" id="Phobius"/>
    </source>
</evidence>
<dbReference type="EMBL" id="JACRTK010000001">
    <property type="protein sequence ID" value="MBC8589658.1"/>
    <property type="molecule type" value="Genomic_DNA"/>
</dbReference>
<feature type="transmembrane region" description="Helical" evidence="1">
    <location>
        <begin position="6"/>
        <end position="27"/>
    </location>
</feature>
<keyword evidence="1" id="KW-0812">Transmembrane</keyword>
<keyword evidence="3" id="KW-1185">Reference proteome</keyword>
<gene>
    <name evidence="2" type="ORF">H8689_00665</name>
</gene>
<evidence type="ECO:0000313" key="2">
    <source>
        <dbReference type="EMBL" id="MBC8589658.1"/>
    </source>
</evidence>
<proteinExistence type="predicted"/>
<protein>
    <submittedName>
        <fullName evidence="2">Uncharacterized protein</fullName>
    </submittedName>
</protein>
<organism evidence="2 3">
    <name type="scientific">Wansuia hejianensis</name>
    <dbReference type="NCBI Taxonomy" id="2763667"/>
    <lineage>
        <taxon>Bacteria</taxon>
        <taxon>Bacillati</taxon>
        <taxon>Bacillota</taxon>
        <taxon>Clostridia</taxon>
        <taxon>Lachnospirales</taxon>
        <taxon>Lachnospiraceae</taxon>
        <taxon>Wansuia</taxon>
    </lineage>
</organism>
<evidence type="ECO:0000313" key="3">
    <source>
        <dbReference type="Proteomes" id="UP000601522"/>
    </source>
</evidence>
<comment type="caution">
    <text evidence="2">The sequence shown here is derived from an EMBL/GenBank/DDBJ whole genome shotgun (WGS) entry which is preliminary data.</text>
</comment>
<name>A0A926EWK8_9FIRM</name>
<sequence>MSDSGILDLIAIIISPIISFIVLFLTLKHDKKQFKIQTENQRNEHHETIDIMVKQHEQELDKQTEINRIAFSVYHLH</sequence>
<accession>A0A926EWK8</accession>
<dbReference type="Proteomes" id="UP000601522">
    <property type="component" value="Unassembled WGS sequence"/>
</dbReference>
<keyword evidence="1" id="KW-1133">Transmembrane helix</keyword>
<dbReference type="RefSeq" id="WP_249322476.1">
    <property type="nucleotide sequence ID" value="NZ_JACRTK010000001.1"/>
</dbReference>